<dbReference type="Proteomes" id="UP000789525">
    <property type="component" value="Unassembled WGS sequence"/>
</dbReference>
<accession>A0ACA9L6Z5</accession>
<keyword evidence="2" id="KW-1185">Reference proteome</keyword>
<protein>
    <submittedName>
        <fullName evidence="1">12819_t:CDS:1</fullName>
    </submittedName>
</protein>
<name>A0ACA9L6Z5_9GLOM</name>
<comment type="caution">
    <text evidence="1">The sequence shown here is derived from an EMBL/GenBank/DDBJ whole genome shotgun (WGS) entry which is preliminary data.</text>
</comment>
<gene>
    <name evidence="1" type="ORF">ACOLOM_LOCUS3360</name>
</gene>
<evidence type="ECO:0000313" key="2">
    <source>
        <dbReference type="Proteomes" id="UP000789525"/>
    </source>
</evidence>
<sequence>MLKEKAQRSTIPFLPKKRACNTRQDVEGGISDEDLVNSVIDASNTFGKVEFPSYYSKLKSIWTDQDAKNYHFIDLGDKDNYIRLVLDDDVMHTDEKTREYIELFDHIMEEENLEDICDDVVVDEVAGSGLVYEYN</sequence>
<evidence type="ECO:0000313" key="1">
    <source>
        <dbReference type="EMBL" id="CAG8514292.1"/>
    </source>
</evidence>
<proteinExistence type="predicted"/>
<organism evidence="1 2">
    <name type="scientific">Acaulospora colombiana</name>
    <dbReference type="NCBI Taxonomy" id="27376"/>
    <lineage>
        <taxon>Eukaryota</taxon>
        <taxon>Fungi</taxon>
        <taxon>Fungi incertae sedis</taxon>
        <taxon>Mucoromycota</taxon>
        <taxon>Glomeromycotina</taxon>
        <taxon>Glomeromycetes</taxon>
        <taxon>Diversisporales</taxon>
        <taxon>Acaulosporaceae</taxon>
        <taxon>Acaulospora</taxon>
    </lineage>
</organism>
<reference evidence="1" key="1">
    <citation type="submission" date="2021-06" db="EMBL/GenBank/DDBJ databases">
        <authorList>
            <person name="Kallberg Y."/>
            <person name="Tangrot J."/>
            <person name="Rosling A."/>
        </authorList>
    </citation>
    <scope>NUCLEOTIDE SEQUENCE</scope>
    <source>
        <strain evidence="1">CL356</strain>
    </source>
</reference>
<dbReference type="EMBL" id="CAJVPT010004949">
    <property type="protein sequence ID" value="CAG8514292.1"/>
    <property type="molecule type" value="Genomic_DNA"/>
</dbReference>